<reference evidence="4 5" key="1">
    <citation type="submission" date="2017-08" db="EMBL/GenBank/DDBJ databases">
        <title>Infants hospitalized years apart are colonized by the same room-sourced microbial strains.</title>
        <authorList>
            <person name="Brooks B."/>
            <person name="Olm M.R."/>
            <person name="Firek B.A."/>
            <person name="Baker R."/>
            <person name="Thomas B.C."/>
            <person name="Morowitz M.J."/>
            <person name="Banfield J.F."/>
        </authorList>
    </citation>
    <scope>NUCLEOTIDE SEQUENCE [LARGE SCALE GENOMIC DNA]</scope>
    <source>
        <strain evidence="4">S2_003_000_R2_14</strain>
    </source>
</reference>
<dbReference type="AlphaFoldDB" id="A0A2W5VB57"/>
<feature type="region of interest" description="Disordered" evidence="2">
    <location>
        <begin position="23"/>
        <end position="90"/>
    </location>
</feature>
<sequence length="558" mass="59227">MRSPLAVALSSLLVACGPIPSLPDGAVDEDGGRVEDAGVDEDGGSLGGGAGGGSAVGGGAGAGSATGGGAATGGGTSTGGGTGGGDAGTPLTLVTVGHERELRGVWIASVENLDWPSSRTLSADAGRAELTQLVDSMADAGMNALFFQIRPESDALYASNLEPWSRYLSNQQGRNPGWDPLEEIISLAHTRGLEVHAWMNPYRARTSAPVQYAANHVAVTLAASAVSYNGSVVMNPGVDAVREHVVDVVRDVLDHYDVDGVHFDDYFYPYPDSSGTPFPDTANYNAYRSDAGVRLAPDGGLMTLADWRRDNVNLLVREVMEVVEAEHPHVRFGISPFGIWKSGQPVPGLSAYDAISCDAIAWLNNEWVDYVTPQLYWRESSAQQYSVLTAWWAARLNGRHLYPGHAIHRLLPSEQNWPVSEIEFQVENTRTLRSQNALGDVHFRAEFIDVNTKGVKTLLSDTLYAKPAVPPPLPRANAVVAPAVPFVTVSGSSLSVTSPQPMSVRSFLLYRQLSPGQWELRAVKGGAQVDFEVTSGTWAVSALGRGGGESQGVQAIVP</sequence>
<dbReference type="PANTHER" id="PTHR43405:SF1">
    <property type="entry name" value="GLYCOSYL HYDROLASE DIGH"/>
    <property type="match status" value="1"/>
</dbReference>
<protein>
    <recommendedName>
        <fullName evidence="3">Glycosyl hydrolase-like 10 domain-containing protein</fullName>
    </recommendedName>
</protein>
<evidence type="ECO:0000256" key="1">
    <source>
        <dbReference type="ARBA" id="ARBA00022729"/>
    </source>
</evidence>
<dbReference type="EMBL" id="QFQP01000001">
    <property type="protein sequence ID" value="PZR18688.1"/>
    <property type="molecule type" value="Genomic_DNA"/>
</dbReference>
<accession>A0A2W5VB57</accession>
<evidence type="ECO:0000313" key="4">
    <source>
        <dbReference type="EMBL" id="PZR18688.1"/>
    </source>
</evidence>
<dbReference type="Pfam" id="PF02638">
    <property type="entry name" value="GHL10"/>
    <property type="match status" value="1"/>
</dbReference>
<dbReference type="Proteomes" id="UP000249061">
    <property type="component" value="Unassembled WGS sequence"/>
</dbReference>
<dbReference type="InterPro" id="IPR003790">
    <property type="entry name" value="GHL10"/>
</dbReference>
<organism evidence="4 5">
    <name type="scientific">Archangium gephyra</name>
    <dbReference type="NCBI Taxonomy" id="48"/>
    <lineage>
        <taxon>Bacteria</taxon>
        <taxon>Pseudomonadati</taxon>
        <taxon>Myxococcota</taxon>
        <taxon>Myxococcia</taxon>
        <taxon>Myxococcales</taxon>
        <taxon>Cystobacterineae</taxon>
        <taxon>Archangiaceae</taxon>
        <taxon>Archangium</taxon>
    </lineage>
</organism>
<evidence type="ECO:0000256" key="2">
    <source>
        <dbReference type="SAM" id="MobiDB-lite"/>
    </source>
</evidence>
<gene>
    <name evidence="4" type="ORF">DI536_02060</name>
</gene>
<keyword evidence="1" id="KW-0732">Signal</keyword>
<evidence type="ECO:0000259" key="3">
    <source>
        <dbReference type="Pfam" id="PF02638"/>
    </source>
</evidence>
<name>A0A2W5VB57_9BACT</name>
<feature type="domain" description="Glycosyl hydrolase-like 10" evidence="3">
    <location>
        <begin position="101"/>
        <end position="407"/>
    </location>
</feature>
<comment type="caution">
    <text evidence="4">The sequence shown here is derived from an EMBL/GenBank/DDBJ whole genome shotgun (WGS) entry which is preliminary data.</text>
</comment>
<evidence type="ECO:0000313" key="5">
    <source>
        <dbReference type="Proteomes" id="UP000249061"/>
    </source>
</evidence>
<dbReference type="PROSITE" id="PS51257">
    <property type="entry name" value="PROKAR_LIPOPROTEIN"/>
    <property type="match status" value="1"/>
</dbReference>
<feature type="compositionally biased region" description="Gly residues" evidence="2">
    <location>
        <begin position="44"/>
        <end position="87"/>
    </location>
</feature>
<dbReference type="SUPFAM" id="SSF51445">
    <property type="entry name" value="(Trans)glycosidases"/>
    <property type="match status" value="1"/>
</dbReference>
<dbReference type="Gene3D" id="3.20.20.80">
    <property type="entry name" value="Glycosidases"/>
    <property type="match status" value="1"/>
</dbReference>
<dbReference type="InterPro" id="IPR052177">
    <property type="entry name" value="Divisome_Glycosyl_Hydrolase"/>
</dbReference>
<dbReference type="InterPro" id="IPR017853">
    <property type="entry name" value="GH"/>
</dbReference>
<proteinExistence type="predicted"/>
<dbReference type="PANTHER" id="PTHR43405">
    <property type="entry name" value="GLYCOSYL HYDROLASE DIGH"/>
    <property type="match status" value="1"/>
</dbReference>